<evidence type="ECO:0000313" key="3">
    <source>
        <dbReference type="EMBL" id="SJZ29920.1"/>
    </source>
</evidence>
<organism evidence="3 4">
    <name type="scientific">Treponema porcinum</name>
    <dbReference type="NCBI Taxonomy" id="261392"/>
    <lineage>
        <taxon>Bacteria</taxon>
        <taxon>Pseudomonadati</taxon>
        <taxon>Spirochaetota</taxon>
        <taxon>Spirochaetia</taxon>
        <taxon>Spirochaetales</taxon>
        <taxon>Treponemataceae</taxon>
        <taxon>Treponema</taxon>
    </lineage>
</organism>
<dbReference type="InterPro" id="IPR036597">
    <property type="entry name" value="Fido-like_dom_sf"/>
</dbReference>
<dbReference type="AlphaFoldDB" id="A0A1T4JIC3"/>
<evidence type="ECO:0000259" key="2">
    <source>
        <dbReference type="PROSITE" id="PS51459"/>
    </source>
</evidence>
<dbReference type="InterPro" id="IPR013436">
    <property type="entry name" value="Mobile_mystery_prot_B"/>
</dbReference>
<dbReference type="InterPro" id="IPR040198">
    <property type="entry name" value="Fido_containing"/>
</dbReference>
<dbReference type="SUPFAM" id="SSF140931">
    <property type="entry name" value="Fic-like"/>
    <property type="match status" value="1"/>
</dbReference>
<dbReference type="GeneID" id="78315656"/>
<dbReference type="InterPro" id="IPR003812">
    <property type="entry name" value="Fido"/>
</dbReference>
<dbReference type="STRING" id="261392.SAMN02745149_00335"/>
<feature type="domain" description="Fido" evidence="2">
    <location>
        <begin position="56"/>
        <end position="194"/>
    </location>
</feature>
<accession>A0A1T4JIC3</accession>
<dbReference type="Pfam" id="PF02661">
    <property type="entry name" value="Fic"/>
    <property type="match status" value="1"/>
</dbReference>
<name>A0A1T4JIC3_TREPO</name>
<keyword evidence="4" id="KW-1185">Reference proteome</keyword>
<evidence type="ECO:0000313" key="4">
    <source>
        <dbReference type="Proteomes" id="UP000190423"/>
    </source>
</evidence>
<proteinExistence type="predicted"/>
<dbReference type="Gene3D" id="1.10.3290.10">
    <property type="entry name" value="Fido-like domain"/>
    <property type="match status" value="1"/>
</dbReference>
<gene>
    <name evidence="3" type="ORF">SAMN02745149_00335</name>
</gene>
<dbReference type="RefSeq" id="WP_078932241.1">
    <property type="nucleotide sequence ID" value="NZ_FUWG01000002.1"/>
</dbReference>
<dbReference type="OrthoDB" id="9813719at2"/>
<dbReference type="PROSITE" id="PS51459">
    <property type="entry name" value="FIDO"/>
    <property type="match status" value="1"/>
</dbReference>
<dbReference type="EMBL" id="FUWG01000002">
    <property type="protein sequence ID" value="SJZ29920.1"/>
    <property type="molecule type" value="Genomic_DNA"/>
</dbReference>
<sequence length="195" mass="22763">MDIFEADDNSTPLTAEEKNGLKLKWITLRSELNEAEARNIAQAQLWLAANKKKDVCSDTFLRKLHKKMFCDVWIWAGEYRTTERNIGIAPYQIPMKLMQLFDDLIFWIDNKTYSNQEIAVRLHHKLVQIHPFPNGNGRVSRLMADLVLRKLEGKTLYWGDTNLVDVSEVRRKYIDALRKADAGDYTDLLNFTMKK</sequence>
<dbReference type="NCBIfam" id="TIGR02613">
    <property type="entry name" value="mob_myst_B"/>
    <property type="match status" value="1"/>
</dbReference>
<feature type="active site" evidence="1">
    <location>
        <position position="130"/>
    </location>
</feature>
<protein>
    <submittedName>
        <fullName evidence="3">Mobile mystery protein B</fullName>
    </submittedName>
</protein>
<dbReference type="Proteomes" id="UP000190423">
    <property type="component" value="Unassembled WGS sequence"/>
</dbReference>
<dbReference type="PANTHER" id="PTHR13504:SF39">
    <property type="entry name" value="CELL FILAMENTATION PROTEIN"/>
    <property type="match status" value="1"/>
</dbReference>
<dbReference type="PANTHER" id="PTHR13504">
    <property type="entry name" value="FIDO DOMAIN-CONTAINING PROTEIN DDB_G0283145"/>
    <property type="match status" value="1"/>
</dbReference>
<reference evidence="3 4" key="1">
    <citation type="submission" date="2017-02" db="EMBL/GenBank/DDBJ databases">
        <authorList>
            <person name="Peterson S.W."/>
        </authorList>
    </citation>
    <scope>NUCLEOTIDE SEQUENCE [LARGE SCALE GENOMIC DNA]</scope>
    <source>
        <strain evidence="3 4">ATCC BAA-908</strain>
    </source>
</reference>
<evidence type="ECO:0000256" key="1">
    <source>
        <dbReference type="PIRSR" id="PIRSR640198-1"/>
    </source>
</evidence>